<keyword evidence="2" id="KW-0012">Acyltransferase</keyword>
<accession>A0A1H7FTR6</accession>
<sequence>MIRIRPYQPEDWPALWAILVPVFRAGETYALPRDISEQDAHRTWIELPRAVRVAIDDNGELQGTYFLKANQAGPGDHVANCGYIVAPAARGHGVAGQMCQHSLALARELGFVAMQYNLVVASNEVAIRLWQMHDFTIIGTLPRAFRHPALGMTDAHVMYRLL</sequence>
<dbReference type="Proteomes" id="UP000198807">
    <property type="component" value="Unassembled WGS sequence"/>
</dbReference>
<keyword evidence="2" id="KW-0808">Transferase</keyword>
<dbReference type="InterPro" id="IPR052742">
    <property type="entry name" value="Mito_N-acetyltransferase"/>
</dbReference>
<dbReference type="RefSeq" id="WP_170840034.1">
    <property type="nucleotide sequence ID" value="NZ_FOBC01000001.1"/>
</dbReference>
<dbReference type="SUPFAM" id="SSF55729">
    <property type="entry name" value="Acyl-CoA N-acyltransferases (Nat)"/>
    <property type="match status" value="1"/>
</dbReference>
<name>A0A1H7FTR6_9GAMM</name>
<organism evidence="2 3">
    <name type="scientific">Halomonas daqiaonensis</name>
    <dbReference type="NCBI Taxonomy" id="650850"/>
    <lineage>
        <taxon>Bacteria</taxon>
        <taxon>Pseudomonadati</taxon>
        <taxon>Pseudomonadota</taxon>
        <taxon>Gammaproteobacteria</taxon>
        <taxon>Oceanospirillales</taxon>
        <taxon>Halomonadaceae</taxon>
        <taxon>Halomonas</taxon>
    </lineage>
</organism>
<feature type="domain" description="N-acetyltransferase" evidence="1">
    <location>
        <begin position="2"/>
        <end position="162"/>
    </location>
</feature>
<dbReference type="InterPro" id="IPR016181">
    <property type="entry name" value="Acyl_CoA_acyltransferase"/>
</dbReference>
<dbReference type="Pfam" id="PF00583">
    <property type="entry name" value="Acetyltransf_1"/>
    <property type="match status" value="1"/>
</dbReference>
<dbReference type="Gene3D" id="3.40.630.30">
    <property type="match status" value="1"/>
</dbReference>
<keyword evidence="3" id="KW-1185">Reference proteome</keyword>
<dbReference type="GO" id="GO:0016747">
    <property type="term" value="F:acyltransferase activity, transferring groups other than amino-acyl groups"/>
    <property type="evidence" value="ECO:0007669"/>
    <property type="project" value="InterPro"/>
</dbReference>
<dbReference type="PANTHER" id="PTHR43138:SF1">
    <property type="entry name" value="N-ACETYLTRANSFERASE ACA1"/>
    <property type="match status" value="1"/>
</dbReference>
<reference evidence="3" key="1">
    <citation type="submission" date="2016-10" db="EMBL/GenBank/DDBJ databases">
        <authorList>
            <person name="Varghese N."/>
            <person name="Submissions S."/>
        </authorList>
    </citation>
    <scope>NUCLEOTIDE SEQUENCE [LARGE SCALE GENOMIC DNA]</scope>
    <source>
        <strain evidence="3">CGMCC 1.9150</strain>
    </source>
</reference>
<dbReference type="PROSITE" id="PS51186">
    <property type="entry name" value="GNAT"/>
    <property type="match status" value="1"/>
</dbReference>
<evidence type="ECO:0000313" key="2">
    <source>
        <dbReference type="EMBL" id="SEK29349.1"/>
    </source>
</evidence>
<protein>
    <submittedName>
        <fullName evidence="2">L-amino acid N-acyltransferase YncA</fullName>
    </submittedName>
</protein>
<proteinExistence type="predicted"/>
<dbReference type="InterPro" id="IPR000182">
    <property type="entry name" value="GNAT_dom"/>
</dbReference>
<evidence type="ECO:0000313" key="3">
    <source>
        <dbReference type="Proteomes" id="UP000198807"/>
    </source>
</evidence>
<dbReference type="STRING" id="650850.SAMN04488129_101205"/>
<dbReference type="CDD" id="cd04301">
    <property type="entry name" value="NAT_SF"/>
    <property type="match status" value="1"/>
</dbReference>
<dbReference type="PANTHER" id="PTHR43138">
    <property type="entry name" value="ACETYLTRANSFERASE, GNAT FAMILY"/>
    <property type="match status" value="1"/>
</dbReference>
<dbReference type="AlphaFoldDB" id="A0A1H7FTR6"/>
<evidence type="ECO:0000259" key="1">
    <source>
        <dbReference type="PROSITE" id="PS51186"/>
    </source>
</evidence>
<dbReference type="EMBL" id="FOBC01000001">
    <property type="protein sequence ID" value="SEK29349.1"/>
    <property type="molecule type" value="Genomic_DNA"/>
</dbReference>
<gene>
    <name evidence="2" type="ORF">SAMN04488129_101205</name>
</gene>